<protein>
    <submittedName>
        <fullName evidence="1">Uncharacterized protein</fullName>
    </submittedName>
</protein>
<keyword evidence="2" id="KW-1185">Reference proteome</keyword>
<gene>
    <name evidence="1" type="ORF">EZJ19_07725</name>
</gene>
<name>A0A4R1BDM9_9PROT</name>
<dbReference type="EMBL" id="SJZB01000029">
    <property type="protein sequence ID" value="TCJ15189.1"/>
    <property type="molecule type" value="Genomic_DNA"/>
</dbReference>
<reference evidence="1 2" key="1">
    <citation type="submission" date="2019-03" db="EMBL/GenBank/DDBJ databases">
        <title>Genome sequence of Thiobacillaceae bacterium LSR1, a sulfur-oxidizing bacterium isolated from freshwater sediment.</title>
        <authorList>
            <person name="Li S."/>
        </authorList>
    </citation>
    <scope>NUCLEOTIDE SEQUENCE [LARGE SCALE GENOMIC DNA]</scope>
    <source>
        <strain evidence="1 2">LSR1</strain>
    </source>
</reference>
<comment type="caution">
    <text evidence="1">The sequence shown here is derived from an EMBL/GenBank/DDBJ whole genome shotgun (WGS) entry which is preliminary data.</text>
</comment>
<dbReference type="Proteomes" id="UP000295443">
    <property type="component" value="Unassembled WGS sequence"/>
</dbReference>
<dbReference type="AlphaFoldDB" id="A0A4R1BDM9"/>
<accession>A0A4R1BDM9</accession>
<sequence>MKKLNGHNLKPLQGQRMLSPSVLLELYDEPVSFHRSFVELGGGVTAALFLSCACHEASQLPPDSDGWLRLSTEQWREATCLSRTEQETARRALRDRGLIEERRVGMPARLEIRVDVARLVELLQSQAARKYEGLEQIDYSAGAGG</sequence>
<dbReference type="OrthoDB" id="9181458at2"/>
<dbReference type="RefSeq" id="WP_131446291.1">
    <property type="nucleotide sequence ID" value="NZ_SJZB01000029.1"/>
</dbReference>
<proteinExistence type="predicted"/>
<evidence type="ECO:0000313" key="2">
    <source>
        <dbReference type="Proteomes" id="UP000295443"/>
    </source>
</evidence>
<evidence type="ECO:0000313" key="1">
    <source>
        <dbReference type="EMBL" id="TCJ15189.1"/>
    </source>
</evidence>
<organism evidence="1 2">
    <name type="scientific">Parasulfuritortus cantonensis</name>
    <dbReference type="NCBI Taxonomy" id="2528202"/>
    <lineage>
        <taxon>Bacteria</taxon>
        <taxon>Pseudomonadati</taxon>
        <taxon>Pseudomonadota</taxon>
        <taxon>Betaproteobacteria</taxon>
        <taxon>Nitrosomonadales</taxon>
        <taxon>Thiobacillaceae</taxon>
        <taxon>Parasulfuritortus</taxon>
    </lineage>
</organism>